<organism evidence="6 7">
    <name type="scientific">Commensalibacter melissae</name>
    <dbReference type="NCBI Taxonomy" id="2070537"/>
    <lineage>
        <taxon>Bacteria</taxon>
        <taxon>Pseudomonadati</taxon>
        <taxon>Pseudomonadota</taxon>
        <taxon>Alphaproteobacteria</taxon>
        <taxon>Acetobacterales</taxon>
        <taxon>Acetobacteraceae</taxon>
    </lineage>
</organism>
<evidence type="ECO:0000313" key="6">
    <source>
        <dbReference type="EMBL" id="PXZ00701.1"/>
    </source>
</evidence>
<evidence type="ECO:0000313" key="7">
    <source>
        <dbReference type="Proteomes" id="UP000247565"/>
    </source>
</evidence>
<dbReference type="InterPro" id="IPR003439">
    <property type="entry name" value="ABC_transporter-like_ATP-bd"/>
</dbReference>
<reference evidence="6 7" key="1">
    <citation type="submission" date="2018-05" db="EMBL/GenBank/DDBJ databases">
        <title>Reference genomes for bee gut microbiota database.</title>
        <authorList>
            <person name="Ellegaard K.M."/>
        </authorList>
    </citation>
    <scope>NUCLEOTIDE SEQUENCE [LARGE SCALE GENOMIC DNA]</scope>
    <source>
        <strain evidence="6 7">ESL0284</strain>
    </source>
</reference>
<dbReference type="InterPro" id="IPR050683">
    <property type="entry name" value="Bact_Polysacc_Export_ATP-bd"/>
</dbReference>
<dbReference type="PROSITE" id="PS50893">
    <property type="entry name" value="ABC_TRANSPORTER_2"/>
    <property type="match status" value="1"/>
</dbReference>
<dbReference type="SUPFAM" id="SSF52540">
    <property type="entry name" value="P-loop containing nucleoside triphosphate hydrolases"/>
    <property type="match status" value="1"/>
</dbReference>
<dbReference type="GO" id="GO:0016020">
    <property type="term" value="C:membrane"/>
    <property type="evidence" value="ECO:0007669"/>
    <property type="project" value="InterPro"/>
</dbReference>
<dbReference type="GO" id="GO:0016887">
    <property type="term" value="F:ATP hydrolysis activity"/>
    <property type="evidence" value="ECO:0007669"/>
    <property type="project" value="InterPro"/>
</dbReference>
<sequence>MPYITVKNLYISFPLYHENMRNLRKVTNIFLSGRLSEDKHKKIYVQSLRDISFSIKGGERVGLIGTNGAGKTTLLRTMSGIYEPVSGHLRIEGHISSLLDPSVGMNPELTGRENIRLRCYIDGVPHKQMNEIEEKVIEFSELGPYIDLPVKTYSSGMNLRLGFGLITAIDPQILLMDEWFMTGDEGFMLKATHRLENIVKKSQILIISTHSPQILIKWCNRIIWLEQGFLKMDGIPQEVLPVYLNKPVDELFR</sequence>
<evidence type="ECO:0000259" key="5">
    <source>
        <dbReference type="PROSITE" id="PS50893"/>
    </source>
</evidence>
<dbReference type="Gene3D" id="3.40.50.300">
    <property type="entry name" value="P-loop containing nucleotide triphosphate hydrolases"/>
    <property type="match status" value="1"/>
</dbReference>
<dbReference type="EMBL" id="QGLT01000002">
    <property type="protein sequence ID" value="PXZ00701.1"/>
    <property type="molecule type" value="Genomic_DNA"/>
</dbReference>
<protein>
    <submittedName>
        <fullName evidence="6">ABC transporter ATP-binding protein</fullName>
    </submittedName>
</protein>
<dbReference type="CDD" id="cd03220">
    <property type="entry name" value="ABC_KpsT_Wzt"/>
    <property type="match status" value="1"/>
</dbReference>
<evidence type="ECO:0000256" key="3">
    <source>
        <dbReference type="ARBA" id="ARBA00022741"/>
    </source>
</evidence>
<dbReference type="OrthoDB" id="9778870at2"/>
<keyword evidence="2" id="KW-0813">Transport</keyword>
<dbReference type="InterPro" id="IPR027417">
    <property type="entry name" value="P-loop_NTPase"/>
</dbReference>
<dbReference type="PANTHER" id="PTHR46743:SF2">
    <property type="entry name" value="TEICHOIC ACIDS EXPORT ATP-BINDING PROTEIN TAGH"/>
    <property type="match status" value="1"/>
</dbReference>
<dbReference type="AlphaFoldDB" id="A0A318N183"/>
<comment type="similarity">
    <text evidence="1">Belongs to the ABC transporter superfamily.</text>
</comment>
<evidence type="ECO:0000256" key="4">
    <source>
        <dbReference type="ARBA" id="ARBA00022840"/>
    </source>
</evidence>
<gene>
    <name evidence="6" type="ORF">DK869_04705</name>
</gene>
<evidence type="ECO:0000256" key="1">
    <source>
        <dbReference type="ARBA" id="ARBA00005417"/>
    </source>
</evidence>
<proteinExistence type="inferred from homology"/>
<dbReference type="PANTHER" id="PTHR46743">
    <property type="entry name" value="TEICHOIC ACIDS EXPORT ATP-BINDING PROTEIN TAGH"/>
    <property type="match status" value="1"/>
</dbReference>
<dbReference type="InterPro" id="IPR003593">
    <property type="entry name" value="AAA+_ATPase"/>
</dbReference>
<keyword evidence="3" id="KW-0547">Nucleotide-binding</keyword>
<keyword evidence="4 6" id="KW-0067">ATP-binding</keyword>
<dbReference type="Pfam" id="PF00005">
    <property type="entry name" value="ABC_tran"/>
    <property type="match status" value="1"/>
</dbReference>
<dbReference type="Proteomes" id="UP000247565">
    <property type="component" value="Unassembled WGS sequence"/>
</dbReference>
<comment type="caution">
    <text evidence="6">The sequence shown here is derived from an EMBL/GenBank/DDBJ whole genome shotgun (WGS) entry which is preliminary data.</text>
</comment>
<keyword evidence="7" id="KW-1185">Reference proteome</keyword>
<dbReference type="GO" id="GO:0005524">
    <property type="term" value="F:ATP binding"/>
    <property type="evidence" value="ECO:0007669"/>
    <property type="project" value="UniProtKB-KW"/>
</dbReference>
<dbReference type="RefSeq" id="WP_110438843.1">
    <property type="nucleotide sequence ID" value="NZ_CP046393.1"/>
</dbReference>
<feature type="domain" description="ABC transporter" evidence="5">
    <location>
        <begin position="24"/>
        <end position="252"/>
    </location>
</feature>
<dbReference type="InterPro" id="IPR015860">
    <property type="entry name" value="ABC_transpr_TagH-like"/>
</dbReference>
<accession>A0A318N183</accession>
<evidence type="ECO:0000256" key="2">
    <source>
        <dbReference type="ARBA" id="ARBA00022448"/>
    </source>
</evidence>
<dbReference type="SMART" id="SM00382">
    <property type="entry name" value="AAA"/>
    <property type="match status" value="1"/>
</dbReference>
<name>A0A318N183_9PROT</name>
<dbReference type="GO" id="GO:0140359">
    <property type="term" value="F:ABC-type transporter activity"/>
    <property type="evidence" value="ECO:0007669"/>
    <property type="project" value="InterPro"/>
</dbReference>